<dbReference type="PROSITE" id="PS01180">
    <property type="entry name" value="CUB"/>
    <property type="match status" value="1"/>
</dbReference>
<dbReference type="InterPro" id="IPR000859">
    <property type="entry name" value="CUB_dom"/>
</dbReference>
<comment type="similarity">
    <text evidence="2">Belongs to the peptidase S1 family. CLIP subfamily.</text>
</comment>
<protein>
    <submittedName>
        <fullName evidence="8">Uncharacterized protein</fullName>
    </submittedName>
</protein>
<feature type="domain" description="CUB" evidence="6">
    <location>
        <begin position="27"/>
        <end position="108"/>
    </location>
</feature>
<dbReference type="SUPFAM" id="SSF49854">
    <property type="entry name" value="Spermadhesin, CUB domain"/>
    <property type="match status" value="1"/>
</dbReference>
<dbReference type="EMBL" id="JRES01000171">
    <property type="protein sequence ID" value="KNC33673.1"/>
    <property type="molecule type" value="Genomic_DNA"/>
</dbReference>
<feature type="signal peptide" evidence="5">
    <location>
        <begin position="1"/>
        <end position="22"/>
    </location>
</feature>
<dbReference type="Gene3D" id="2.60.120.290">
    <property type="entry name" value="Spermadhesin, CUB domain"/>
    <property type="match status" value="1"/>
</dbReference>
<feature type="chain" id="PRO_5005536317" evidence="5">
    <location>
        <begin position="23"/>
        <end position="628"/>
    </location>
</feature>
<dbReference type="FunFam" id="2.40.10.10:FF:000068">
    <property type="entry name" value="transmembrane protease serine 2"/>
    <property type="match status" value="1"/>
</dbReference>
<dbReference type="Gene3D" id="2.40.10.10">
    <property type="entry name" value="Trypsin-like serine proteases"/>
    <property type="match status" value="1"/>
</dbReference>
<dbReference type="SMART" id="SM00020">
    <property type="entry name" value="Tryp_SPc"/>
    <property type="match status" value="1"/>
</dbReference>
<feature type="domain" description="Peptidase S1" evidence="7">
    <location>
        <begin position="380"/>
        <end position="621"/>
    </location>
</feature>
<dbReference type="InterPro" id="IPR001314">
    <property type="entry name" value="Peptidase_S1A"/>
</dbReference>
<evidence type="ECO:0000256" key="5">
    <source>
        <dbReference type="SAM" id="SignalP"/>
    </source>
</evidence>
<keyword evidence="1" id="KW-1015">Disulfide bond</keyword>
<keyword evidence="9" id="KW-1185">Reference proteome</keyword>
<gene>
    <name evidence="8" type="ORF">FF38_08754</name>
</gene>
<organism evidence="8 9">
    <name type="scientific">Lucilia cuprina</name>
    <name type="common">Green bottle fly</name>
    <name type="synonym">Australian sheep blowfly</name>
    <dbReference type="NCBI Taxonomy" id="7375"/>
    <lineage>
        <taxon>Eukaryota</taxon>
        <taxon>Metazoa</taxon>
        <taxon>Ecdysozoa</taxon>
        <taxon>Arthropoda</taxon>
        <taxon>Hexapoda</taxon>
        <taxon>Insecta</taxon>
        <taxon>Pterygota</taxon>
        <taxon>Neoptera</taxon>
        <taxon>Endopterygota</taxon>
        <taxon>Diptera</taxon>
        <taxon>Brachycera</taxon>
        <taxon>Muscomorpha</taxon>
        <taxon>Oestroidea</taxon>
        <taxon>Calliphoridae</taxon>
        <taxon>Luciliinae</taxon>
        <taxon>Lucilia</taxon>
    </lineage>
</organism>
<dbReference type="InterPro" id="IPR018114">
    <property type="entry name" value="TRYPSIN_HIS"/>
</dbReference>
<sequence length="628" mass="70006">MFLSYWKNVAVILCFSLNQVLCLFDQCNHKVEMKAGEKLYLNSPYYPGEYPVGSSCRYVLKAPQDYELKFTCNIKLNTPQSATRCVNEVFYFNREGSEVLTGSEYFCGTGKMERKSFLNQAVLSYISTPYYKRILPNVVKESEEEIQRNKTSTTETKKQQQKRKMTTTTAKPTTTTSRPLNVNQVTTSSSSIALPANLLTTSFTQAPLTESTTTYFLTSSDEDEEENIKETMQQEQQKDEDKNVTNSFAYVVALLSSKIDIKAFATKITTATQTTTKSPVTIATTSSKPTSVLNFYDFLPVDTWRNSSIATHKISTKRVSKVIIGQDYTSSKHTAFPPTPTHTPLFSHTTRNSQGGGSFSCLVEVLETQCECGWSSSLKIAGASGVAGINEFPSMAGVMTIKNQKIFCGATIIHHRYLLSAAHCYITPETSRPEYLTAVVGEHDLSTVLDSFYTRQYDLIKIILHEQFHATSTKVHNDIAILKTRYPIEWNRSVGPVCLPFYTLKEGSGTIPYAGQRVETAGWGTTSFGGQQSSVLLKTTLDVISRNECQNIVRNLPFGAFCTYTPGRDTCQYDSGGALYARGERLYAVGIVSYGFACATNQPSVNTRISSHLKWIRNKTPEAKYCTK</sequence>
<accession>A0A0L0CMU7</accession>
<dbReference type="Pfam" id="PF00089">
    <property type="entry name" value="Trypsin"/>
    <property type="match status" value="1"/>
</dbReference>
<dbReference type="PRINTS" id="PR00722">
    <property type="entry name" value="CHYMOTRYPSIN"/>
</dbReference>
<evidence type="ECO:0000313" key="8">
    <source>
        <dbReference type="EMBL" id="KNC33673.1"/>
    </source>
</evidence>
<evidence type="ECO:0000256" key="1">
    <source>
        <dbReference type="ARBA" id="ARBA00023157"/>
    </source>
</evidence>
<dbReference type="Pfam" id="PF00431">
    <property type="entry name" value="CUB"/>
    <property type="match status" value="1"/>
</dbReference>
<dbReference type="SUPFAM" id="SSF50494">
    <property type="entry name" value="Trypsin-like serine proteases"/>
    <property type="match status" value="1"/>
</dbReference>
<feature type="compositionally biased region" description="Low complexity" evidence="4">
    <location>
        <begin position="166"/>
        <end position="176"/>
    </location>
</feature>
<dbReference type="STRING" id="7375.A0A0L0CMU7"/>
<dbReference type="InterPro" id="IPR035914">
    <property type="entry name" value="Sperma_CUB_dom_sf"/>
</dbReference>
<dbReference type="CDD" id="cd00190">
    <property type="entry name" value="Tryp_SPc"/>
    <property type="match status" value="1"/>
</dbReference>
<dbReference type="GO" id="GO:0006508">
    <property type="term" value="P:proteolysis"/>
    <property type="evidence" value="ECO:0007669"/>
    <property type="project" value="InterPro"/>
</dbReference>
<evidence type="ECO:0000256" key="3">
    <source>
        <dbReference type="PROSITE-ProRule" id="PRU00059"/>
    </source>
</evidence>
<dbReference type="InterPro" id="IPR043504">
    <property type="entry name" value="Peptidase_S1_PA_chymotrypsin"/>
</dbReference>
<evidence type="ECO:0000259" key="7">
    <source>
        <dbReference type="PROSITE" id="PS50240"/>
    </source>
</evidence>
<feature type="region of interest" description="Disordered" evidence="4">
    <location>
        <begin position="141"/>
        <end position="181"/>
    </location>
</feature>
<dbReference type="OrthoDB" id="6380398at2759"/>
<dbReference type="PROSITE" id="PS50240">
    <property type="entry name" value="TRYPSIN_DOM"/>
    <property type="match status" value="1"/>
</dbReference>
<evidence type="ECO:0000313" key="9">
    <source>
        <dbReference type="Proteomes" id="UP000037069"/>
    </source>
</evidence>
<name>A0A0L0CMU7_LUCCU</name>
<comment type="caution">
    <text evidence="8">The sequence shown here is derived from an EMBL/GenBank/DDBJ whole genome shotgun (WGS) entry which is preliminary data.</text>
</comment>
<keyword evidence="5" id="KW-0732">Signal</keyword>
<evidence type="ECO:0000256" key="2">
    <source>
        <dbReference type="ARBA" id="ARBA00024195"/>
    </source>
</evidence>
<dbReference type="Proteomes" id="UP000037069">
    <property type="component" value="Unassembled WGS sequence"/>
</dbReference>
<dbReference type="OMA" id="YEQCNHQ"/>
<dbReference type="PROSITE" id="PS00134">
    <property type="entry name" value="TRYPSIN_HIS"/>
    <property type="match status" value="1"/>
</dbReference>
<dbReference type="InterPro" id="IPR001254">
    <property type="entry name" value="Trypsin_dom"/>
</dbReference>
<dbReference type="GO" id="GO:0004252">
    <property type="term" value="F:serine-type endopeptidase activity"/>
    <property type="evidence" value="ECO:0007669"/>
    <property type="project" value="InterPro"/>
</dbReference>
<proteinExistence type="inferred from homology"/>
<evidence type="ECO:0000259" key="6">
    <source>
        <dbReference type="PROSITE" id="PS01180"/>
    </source>
</evidence>
<dbReference type="InterPro" id="IPR009003">
    <property type="entry name" value="Peptidase_S1_PA"/>
</dbReference>
<comment type="caution">
    <text evidence="3">Lacks conserved residue(s) required for the propagation of feature annotation.</text>
</comment>
<evidence type="ECO:0000256" key="4">
    <source>
        <dbReference type="SAM" id="MobiDB-lite"/>
    </source>
</evidence>
<dbReference type="AlphaFoldDB" id="A0A0L0CMU7"/>
<reference evidence="8 9" key="1">
    <citation type="journal article" date="2015" name="Nat. Commun.">
        <title>Lucilia cuprina genome unlocks parasitic fly biology to underpin future interventions.</title>
        <authorList>
            <person name="Anstead C.A."/>
            <person name="Korhonen P.K."/>
            <person name="Young N.D."/>
            <person name="Hall R.S."/>
            <person name="Jex A.R."/>
            <person name="Murali S.C."/>
            <person name="Hughes D.S."/>
            <person name="Lee S.F."/>
            <person name="Perry T."/>
            <person name="Stroehlein A.J."/>
            <person name="Ansell B.R."/>
            <person name="Breugelmans B."/>
            <person name="Hofmann A."/>
            <person name="Qu J."/>
            <person name="Dugan S."/>
            <person name="Lee S.L."/>
            <person name="Chao H."/>
            <person name="Dinh H."/>
            <person name="Han Y."/>
            <person name="Doddapaneni H.V."/>
            <person name="Worley K.C."/>
            <person name="Muzny D.M."/>
            <person name="Ioannidis P."/>
            <person name="Waterhouse R.M."/>
            <person name="Zdobnov E.M."/>
            <person name="James P.J."/>
            <person name="Bagnall N.H."/>
            <person name="Kotze A.C."/>
            <person name="Gibbs R.A."/>
            <person name="Richards S."/>
            <person name="Batterham P."/>
            <person name="Gasser R.B."/>
        </authorList>
    </citation>
    <scope>NUCLEOTIDE SEQUENCE [LARGE SCALE GENOMIC DNA]</scope>
    <source>
        <strain evidence="8 9">LS</strain>
        <tissue evidence="8">Full body</tissue>
    </source>
</reference>
<dbReference type="PANTHER" id="PTHR24256">
    <property type="entry name" value="TRYPTASE-RELATED"/>
    <property type="match status" value="1"/>
</dbReference>
<dbReference type="InterPro" id="IPR051487">
    <property type="entry name" value="Ser/Thr_Proteases_Immune/Dev"/>
</dbReference>